<organism evidence="8">
    <name type="scientific">Ixodes ricinus</name>
    <name type="common">Common tick</name>
    <name type="synonym">Acarus ricinus</name>
    <dbReference type="NCBI Taxonomy" id="34613"/>
    <lineage>
        <taxon>Eukaryota</taxon>
        <taxon>Metazoa</taxon>
        <taxon>Ecdysozoa</taxon>
        <taxon>Arthropoda</taxon>
        <taxon>Chelicerata</taxon>
        <taxon>Arachnida</taxon>
        <taxon>Acari</taxon>
        <taxon>Parasitiformes</taxon>
        <taxon>Ixodida</taxon>
        <taxon>Ixodoidea</taxon>
        <taxon>Ixodidae</taxon>
        <taxon>Ixodinae</taxon>
        <taxon>Ixodes</taxon>
    </lineage>
</organism>
<evidence type="ECO:0000256" key="3">
    <source>
        <dbReference type="ARBA" id="ARBA00022737"/>
    </source>
</evidence>
<evidence type="ECO:0000313" key="8">
    <source>
        <dbReference type="EMBL" id="JAA69767.1"/>
    </source>
</evidence>
<evidence type="ECO:0000256" key="6">
    <source>
        <dbReference type="ARBA" id="ARBA00023128"/>
    </source>
</evidence>
<dbReference type="GO" id="GO:0005743">
    <property type="term" value="C:mitochondrial inner membrane"/>
    <property type="evidence" value="ECO:0007669"/>
    <property type="project" value="TreeGrafter"/>
</dbReference>
<keyword evidence="5" id="KW-0809">Transit peptide</keyword>
<evidence type="ECO:0000256" key="5">
    <source>
        <dbReference type="ARBA" id="ARBA00022946"/>
    </source>
</evidence>
<dbReference type="EMBL" id="GADI01004041">
    <property type="protein sequence ID" value="JAA69767.1"/>
    <property type="molecule type" value="mRNA"/>
</dbReference>
<dbReference type="SUPFAM" id="SSF81901">
    <property type="entry name" value="HCP-like"/>
    <property type="match status" value="1"/>
</dbReference>
<evidence type="ECO:0000256" key="1">
    <source>
        <dbReference type="ARBA" id="ARBA00004173"/>
    </source>
</evidence>
<sequence>MGILNLQRQDYKKAESILHVALKMAQERMDPQAETYIFDILANVAYEKGEYSKAEKLFVDVMQRMISSGTPREDNSIVEMSLKLALIYSRTKDVEKAEQGFQFCIDTQQKKLEGVDYVDSAVKLTEAETNNLVLWAMSMEGYGRYLLEQTRFQKARECFEQALKVSEKVNGPSHEVTLALLNDIGAVAALLQDYNTAIALLRETIARAQSVQSPELAAFYCNLGGVFMAQGQDLEEAKQACTKASKLAKSTNHREAAARSQECLEELQKHATT</sequence>
<dbReference type="PANTHER" id="PTHR13143">
    <property type="entry name" value="TETRATRICOPEPTIDE REPEAT PROTEIN 19"/>
    <property type="match status" value="1"/>
</dbReference>
<keyword evidence="4 7" id="KW-0802">TPR repeat</keyword>
<keyword evidence="6" id="KW-0496">Mitochondrion</keyword>
<reference evidence="8" key="1">
    <citation type="submission" date="2012-12" db="EMBL/GenBank/DDBJ databases">
        <title>Identification and characterization of a phenylalanine ammonia-lyase gene family in Isatis indigotica Fort.</title>
        <authorList>
            <person name="Liu Q."/>
            <person name="Chen J."/>
            <person name="Zhou X."/>
            <person name="Di P."/>
            <person name="Xiao Y."/>
            <person name="Xuan H."/>
            <person name="Zhang L."/>
            <person name="Chen W."/>
        </authorList>
    </citation>
    <scope>NUCLEOTIDE SEQUENCE</scope>
    <source>
        <tissue evidence="8">Salivary gland</tissue>
    </source>
</reference>
<dbReference type="PROSITE" id="PS50005">
    <property type="entry name" value="TPR"/>
    <property type="match status" value="1"/>
</dbReference>
<accession>A0A0K8RF28</accession>
<dbReference type="InterPro" id="IPR011990">
    <property type="entry name" value="TPR-like_helical_dom_sf"/>
</dbReference>
<evidence type="ECO:0000256" key="4">
    <source>
        <dbReference type="ARBA" id="ARBA00022803"/>
    </source>
</evidence>
<evidence type="ECO:0000256" key="2">
    <source>
        <dbReference type="ARBA" id="ARBA00008219"/>
    </source>
</evidence>
<keyword evidence="3" id="KW-0677">Repeat</keyword>
<proteinExistence type="evidence at transcript level"/>
<dbReference type="GO" id="GO:0034551">
    <property type="term" value="P:mitochondrial respiratory chain complex III assembly"/>
    <property type="evidence" value="ECO:0007669"/>
    <property type="project" value="InterPro"/>
</dbReference>
<dbReference type="Pfam" id="PF13424">
    <property type="entry name" value="TPR_12"/>
    <property type="match status" value="1"/>
</dbReference>
<dbReference type="Gene3D" id="1.25.40.10">
    <property type="entry name" value="Tetratricopeptide repeat domain"/>
    <property type="match status" value="2"/>
</dbReference>
<dbReference type="SMART" id="SM00028">
    <property type="entry name" value="TPR"/>
    <property type="match status" value="4"/>
</dbReference>
<name>A0A0K8RF28_IXORI</name>
<feature type="repeat" description="TPR" evidence="7">
    <location>
        <begin position="136"/>
        <end position="169"/>
    </location>
</feature>
<comment type="subcellular location">
    <subcellularLocation>
        <location evidence="1">Mitochondrion</location>
    </subcellularLocation>
</comment>
<comment type="similarity">
    <text evidence="2">Belongs to the TTC19 family.</text>
</comment>
<dbReference type="PANTHER" id="PTHR13143:SF6">
    <property type="entry name" value="TETRATRICOPEPTIDE REPEAT PROTEIN 19, MITOCHONDRIAL"/>
    <property type="match status" value="1"/>
</dbReference>
<dbReference type="InterPro" id="IPR019734">
    <property type="entry name" value="TPR_rpt"/>
</dbReference>
<evidence type="ECO:0000256" key="7">
    <source>
        <dbReference type="PROSITE-ProRule" id="PRU00339"/>
    </source>
</evidence>
<dbReference type="AlphaFoldDB" id="A0A0K8RF28"/>
<dbReference type="InterPro" id="IPR040395">
    <property type="entry name" value="TTC19"/>
</dbReference>
<protein>
    <submittedName>
        <fullName evidence="8">Putative kinesin light chain</fullName>
    </submittedName>
</protein>